<feature type="compositionally biased region" description="Polar residues" evidence="1">
    <location>
        <begin position="263"/>
        <end position="280"/>
    </location>
</feature>
<feature type="compositionally biased region" description="Polar residues" evidence="1">
    <location>
        <begin position="374"/>
        <end position="395"/>
    </location>
</feature>
<feature type="region of interest" description="Disordered" evidence="1">
    <location>
        <begin position="253"/>
        <end position="294"/>
    </location>
</feature>
<reference evidence="2" key="1">
    <citation type="submission" date="2021-01" db="EMBL/GenBank/DDBJ databases">
        <authorList>
            <person name="Corre E."/>
            <person name="Pelletier E."/>
            <person name="Niang G."/>
            <person name="Scheremetjew M."/>
            <person name="Finn R."/>
            <person name="Kale V."/>
            <person name="Holt S."/>
            <person name="Cochrane G."/>
            <person name="Meng A."/>
            <person name="Brown T."/>
            <person name="Cohen L."/>
        </authorList>
    </citation>
    <scope>NUCLEOTIDE SEQUENCE</scope>
    <source>
        <strain evidence="2">CCMP125</strain>
    </source>
</reference>
<name>A0A7S3DWW5_9STRA</name>
<dbReference type="AlphaFoldDB" id="A0A7S3DWW5"/>
<feature type="compositionally biased region" description="Polar residues" evidence="1">
    <location>
        <begin position="489"/>
        <end position="499"/>
    </location>
</feature>
<protein>
    <submittedName>
        <fullName evidence="2">Uncharacterized protein</fullName>
    </submittedName>
</protein>
<evidence type="ECO:0000256" key="1">
    <source>
        <dbReference type="SAM" id="MobiDB-lite"/>
    </source>
</evidence>
<feature type="region of interest" description="Disordered" evidence="1">
    <location>
        <begin position="84"/>
        <end position="128"/>
    </location>
</feature>
<feature type="region of interest" description="Disordered" evidence="1">
    <location>
        <begin position="158"/>
        <end position="191"/>
    </location>
</feature>
<gene>
    <name evidence="2" type="ORF">APAL1065_LOCUS25994</name>
</gene>
<organism evidence="2">
    <name type="scientific">Entomoneis paludosa</name>
    <dbReference type="NCBI Taxonomy" id="265537"/>
    <lineage>
        <taxon>Eukaryota</taxon>
        <taxon>Sar</taxon>
        <taxon>Stramenopiles</taxon>
        <taxon>Ochrophyta</taxon>
        <taxon>Bacillariophyta</taxon>
        <taxon>Bacillariophyceae</taxon>
        <taxon>Bacillariophycidae</taxon>
        <taxon>Entomoneidaceae</taxon>
        <taxon>Entomoneis</taxon>
    </lineage>
</organism>
<proteinExistence type="predicted"/>
<accession>A0A7S3DWW5</accession>
<evidence type="ECO:0000313" key="2">
    <source>
        <dbReference type="EMBL" id="CAD9992670.1"/>
    </source>
</evidence>
<feature type="compositionally biased region" description="Acidic residues" evidence="1">
    <location>
        <begin position="84"/>
        <end position="104"/>
    </location>
</feature>
<feature type="region of interest" description="Disordered" evidence="1">
    <location>
        <begin position="368"/>
        <end position="499"/>
    </location>
</feature>
<sequence>MLSSSTRDLKFLSLQSRCRGGSLPLKKRRFSMMSNAQESSKSDLAILPEGTVYSLSEGKLAALSLIASTAAAVPLMQEIVPDAMTEEDSSSLEDQSTDPEDDGESSLAKDSDESQEDAPLPGGCHGRTSRSNNYCRRGPCYRGSQFCKLHYQQHVLSETSKSQHEETCNPVASSVSPPPSEKKQGSVQDKRYTGTGDEVRCKATTTRGRKCAYISVSGHKYCNLHADYDTNPPPRRGGGGVKKSPAAIFRTKALETSEESLQEKQPSGKVSTGRNESVSVRLSMSSDRSKRRSAAKLAKKHMDAPFPLLSMISTDQWAKKRVKISVGPLSDRIGVVQKWSNGWVSVKVDGVGLHNRRSFELYLLTDTKDDPQPAVSSETQISKKARTSRVTPSPTSDRRDSGSLNSTRTLAKLSPKPPVTPRPGDVARDCPTTPSASRTSDLLAPFVPSVTPNSPRKPLASSDQSEQHLSEGLLLSDPGESGKHLRQRLTISSSQAPLV</sequence>
<feature type="compositionally biased region" description="Basic and acidic residues" evidence="1">
    <location>
        <begin position="180"/>
        <end position="191"/>
    </location>
</feature>
<dbReference type="EMBL" id="HBHT01038674">
    <property type="protein sequence ID" value="CAD9992670.1"/>
    <property type="molecule type" value="Transcribed_RNA"/>
</dbReference>